<name>A0A3N1LJB9_9PROT</name>
<dbReference type="OrthoDB" id="9809741at2"/>
<dbReference type="EC" id="4.98.1.1" evidence="7 8"/>
<dbReference type="RefSeq" id="WP_123690484.1">
    <property type="nucleotide sequence ID" value="NZ_AP019700.1"/>
</dbReference>
<dbReference type="Proteomes" id="UP000278222">
    <property type="component" value="Unassembled WGS sequence"/>
</dbReference>
<evidence type="ECO:0000313" key="9">
    <source>
        <dbReference type="EMBL" id="ROP90958.1"/>
    </source>
</evidence>
<comment type="similarity">
    <text evidence="1 7 8">Belongs to the ferrochelatase family.</text>
</comment>
<evidence type="ECO:0000256" key="5">
    <source>
        <dbReference type="ARBA" id="ARBA00023244"/>
    </source>
</evidence>
<feature type="binding site" evidence="7">
    <location>
        <position position="192"/>
    </location>
    <ligand>
        <name>Fe(2+)</name>
        <dbReference type="ChEBI" id="CHEBI:29033"/>
    </ligand>
</feature>
<dbReference type="CDD" id="cd00419">
    <property type="entry name" value="Ferrochelatase_C"/>
    <property type="match status" value="1"/>
</dbReference>
<comment type="caution">
    <text evidence="9">The sequence shown here is derived from an EMBL/GenBank/DDBJ whole genome shotgun (WGS) entry which is preliminary data.</text>
</comment>
<evidence type="ECO:0000256" key="6">
    <source>
        <dbReference type="ARBA" id="ARBA00024536"/>
    </source>
</evidence>
<dbReference type="GO" id="GO:0004325">
    <property type="term" value="F:ferrochelatase activity"/>
    <property type="evidence" value="ECO:0007669"/>
    <property type="project" value="UniProtKB-UniRule"/>
</dbReference>
<evidence type="ECO:0000256" key="7">
    <source>
        <dbReference type="HAMAP-Rule" id="MF_00323"/>
    </source>
</evidence>
<reference evidence="9 10" key="1">
    <citation type="submission" date="2018-11" db="EMBL/GenBank/DDBJ databases">
        <title>Genomic Encyclopedia of Type Strains, Phase IV (KMG-IV): sequencing the most valuable type-strain genomes for metagenomic binning, comparative biology and taxonomic classification.</title>
        <authorList>
            <person name="Goeker M."/>
        </authorList>
    </citation>
    <scope>NUCLEOTIDE SEQUENCE [LARGE SCALE GENOMIC DNA]</scope>
    <source>
        <strain evidence="9 10">DSM 5900</strain>
    </source>
</reference>
<evidence type="ECO:0000256" key="2">
    <source>
        <dbReference type="ARBA" id="ARBA00023004"/>
    </source>
</evidence>
<dbReference type="InterPro" id="IPR033659">
    <property type="entry name" value="Ferrochelatase_N"/>
</dbReference>
<dbReference type="Pfam" id="PF00762">
    <property type="entry name" value="Ferrochelatase"/>
    <property type="match status" value="1"/>
</dbReference>
<comment type="catalytic activity">
    <reaction evidence="6">
        <text>Fe-coproporphyrin III + 2 H(+) = coproporphyrin III + Fe(2+)</text>
        <dbReference type="Rhea" id="RHEA:49572"/>
        <dbReference type="ChEBI" id="CHEBI:15378"/>
        <dbReference type="ChEBI" id="CHEBI:29033"/>
        <dbReference type="ChEBI" id="CHEBI:68438"/>
        <dbReference type="ChEBI" id="CHEBI:131725"/>
        <dbReference type="EC" id="4.99.1.9"/>
    </reaction>
    <physiologicalReaction direction="right-to-left" evidence="6">
        <dbReference type="Rhea" id="RHEA:49574"/>
    </physiologicalReaction>
</comment>
<dbReference type="HAMAP" id="MF_00323">
    <property type="entry name" value="Ferrochelatase"/>
    <property type="match status" value="1"/>
</dbReference>
<dbReference type="EMBL" id="RJKX01000014">
    <property type="protein sequence ID" value="ROP90958.1"/>
    <property type="molecule type" value="Genomic_DNA"/>
</dbReference>
<dbReference type="PANTHER" id="PTHR11108">
    <property type="entry name" value="FERROCHELATASE"/>
    <property type="match status" value="1"/>
</dbReference>
<comment type="function">
    <text evidence="7 8">Catalyzes the ferrous insertion into protoporphyrin IX.</text>
</comment>
<comment type="pathway">
    <text evidence="7 8">Porphyrin-containing compound metabolism; protoheme biosynthesis; protoheme from protoporphyrin-IX: step 1/1.</text>
</comment>
<comment type="subcellular location">
    <subcellularLocation>
        <location evidence="7 8">Cytoplasm</location>
    </subcellularLocation>
</comment>
<dbReference type="UniPathway" id="UPA00252">
    <property type="reaction ID" value="UER00325"/>
</dbReference>
<evidence type="ECO:0000256" key="4">
    <source>
        <dbReference type="ARBA" id="ARBA00023239"/>
    </source>
</evidence>
<keyword evidence="10" id="KW-1185">Reference proteome</keyword>
<gene>
    <name evidence="7" type="primary">hemH</name>
    <name evidence="9" type="ORF">EDC65_2818</name>
</gene>
<dbReference type="InterPro" id="IPR001015">
    <property type="entry name" value="Ferrochelatase"/>
</dbReference>
<dbReference type="NCBIfam" id="TIGR00109">
    <property type="entry name" value="hemH"/>
    <property type="match status" value="1"/>
</dbReference>
<dbReference type="Gene3D" id="3.40.50.1400">
    <property type="match status" value="2"/>
</dbReference>
<keyword evidence="4 7" id="KW-0456">Lyase</keyword>
<organism evidence="9 10">
    <name type="scientific">Stella humosa</name>
    <dbReference type="NCBI Taxonomy" id="94"/>
    <lineage>
        <taxon>Bacteria</taxon>
        <taxon>Pseudomonadati</taxon>
        <taxon>Pseudomonadota</taxon>
        <taxon>Alphaproteobacteria</taxon>
        <taxon>Rhodospirillales</taxon>
        <taxon>Stellaceae</taxon>
        <taxon>Stella</taxon>
    </lineage>
</organism>
<dbReference type="CDD" id="cd03411">
    <property type="entry name" value="Ferrochelatase_N"/>
    <property type="match status" value="1"/>
</dbReference>
<dbReference type="GO" id="GO:0046872">
    <property type="term" value="F:metal ion binding"/>
    <property type="evidence" value="ECO:0007669"/>
    <property type="project" value="UniProtKB-KW"/>
</dbReference>
<keyword evidence="3 7" id="KW-0350">Heme biosynthesis</keyword>
<evidence type="ECO:0000256" key="3">
    <source>
        <dbReference type="ARBA" id="ARBA00023133"/>
    </source>
</evidence>
<dbReference type="InterPro" id="IPR033644">
    <property type="entry name" value="Ferrochelatase_C"/>
</dbReference>
<dbReference type="PROSITE" id="PS00534">
    <property type="entry name" value="FERROCHELATASE"/>
    <property type="match status" value="1"/>
</dbReference>
<evidence type="ECO:0000256" key="8">
    <source>
        <dbReference type="RuleBase" id="RU000607"/>
    </source>
</evidence>
<accession>A0A3N1LJB9</accession>
<keyword evidence="7 8" id="KW-0963">Cytoplasm</keyword>
<dbReference type="GO" id="GO:0005737">
    <property type="term" value="C:cytoplasm"/>
    <property type="evidence" value="ECO:0007669"/>
    <property type="project" value="UniProtKB-SubCell"/>
</dbReference>
<dbReference type="GO" id="GO:0006783">
    <property type="term" value="P:heme biosynthetic process"/>
    <property type="evidence" value="ECO:0007669"/>
    <property type="project" value="UniProtKB-UniRule"/>
</dbReference>
<evidence type="ECO:0000313" key="10">
    <source>
        <dbReference type="Proteomes" id="UP000278222"/>
    </source>
</evidence>
<protein>
    <recommendedName>
        <fullName evidence="7 8">Ferrochelatase</fullName>
        <ecNumber evidence="7 8">4.98.1.1</ecNumber>
    </recommendedName>
    <alternativeName>
        <fullName evidence="7">Heme synthase</fullName>
    </alternativeName>
    <alternativeName>
        <fullName evidence="7">Protoheme ferro-lyase</fullName>
    </alternativeName>
</protein>
<keyword evidence="7" id="KW-0479">Metal-binding</keyword>
<dbReference type="InterPro" id="IPR019772">
    <property type="entry name" value="Ferrochelatase_AS"/>
</dbReference>
<proteinExistence type="inferred from homology"/>
<feature type="binding site" evidence="7">
    <location>
        <position position="272"/>
    </location>
    <ligand>
        <name>Fe(2+)</name>
        <dbReference type="ChEBI" id="CHEBI:29033"/>
    </ligand>
</feature>
<keyword evidence="2 7" id="KW-0408">Iron</keyword>
<comment type="catalytic activity">
    <reaction evidence="7 8">
        <text>heme b + 2 H(+) = protoporphyrin IX + Fe(2+)</text>
        <dbReference type="Rhea" id="RHEA:22584"/>
        <dbReference type="ChEBI" id="CHEBI:15378"/>
        <dbReference type="ChEBI" id="CHEBI:29033"/>
        <dbReference type="ChEBI" id="CHEBI:57306"/>
        <dbReference type="ChEBI" id="CHEBI:60344"/>
        <dbReference type="EC" id="4.98.1.1"/>
    </reaction>
</comment>
<dbReference type="PANTHER" id="PTHR11108:SF1">
    <property type="entry name" value="FERROCHELATASE, MITOCHONDRIAL"/>
    <property type="match status" value="1"/>
</dbReference>
<dbReference type="AlphaFoldDB" id="A0A3N1LJB9"/>
<evidence type="ECO:0000256" key="1">
    <source>
        <dbReference type="ARBA" id="ARBA00007718"/>
    </source>
</evidence>
<sequence length="347" mass="36716">MARVAVVLFNLGGPDGPAAVKPFLVNLFSDPAIMRVPGVLRWLLARVIARRRALIAQANYDLIGGGSPLLPNTMAQADALTQALADLGTVRTFVAMRYWRPFAADAARAVADFKPDRVVLLPLYPQFSTTTTASSLADWKRAADRARITAPSTSICCYPLQHGLVAAEAELVAAAIAEACAAGPVRVLFSAHGLPEKIVAAGDPYQWQVEQTSAAVAARAGLADGEWVVCYQSRVGPLRWIGPSTEEEIARAGRDKVALVVVPIAFVSEHSETLVELDIEYRELAHKAGVPAYVRSPTVGSGDRFIDGLADLVRDAVARGPGWAPPGGQRLCPGAHGDCPIRAGAAS</sequence>
<keyword evidence="5 7" id="KW-0627">Porphyrin biosynthesis</keyword>
<dbReference type="SUPFAM" id="SSF53800">
    <property type="entry name" value="Chelatase"/>
    <property type="match status" value="1"/>
</dbReference>